<protein>
    <recommendedName>
        <fullName evidence="4">HNH endonuclease</fullName>
    </recommendedName>
</protein>
<evidence type="ECO:0000313" key="3">
    <source>
        <dbReference type="Proteomes" id="UP000035199"/>
    </source>
</evidence>
<name>A0A0G3GVL4_9CORY</name>
<dbReference type="InterPro" id="IPR003615">
    <property type="entry name" value="HNH_nuc"/>
</dbReference>
<evidence type="ECO:0000256" key="1">
    <source>
        <dbReference type="SAM" id="MobiDB-lite"/>
    </source>
</evidence>
<dbReference type="STRING" id="571915.CMUST_01150"/>
<dbReference type="Gene3D" id="1.10.30.50">
    <property type="match status" value="1"/>
</dbReference>
<dbReference type="PATRIC" id="fig|571915.4.peg.235"/>
<feature type="compositionally biased region" description="Low complexity" evidence="1">
    <location>
        <begin position="306"/>
        <end position="321"/>
    </location>
</feature>
<dbReference type="Proteomes" id="UP000035199">
    <property type="component" value="Chromosome"/>
</dbReference>
<dbReference type="EMBL" id="CP011542">
    <property type="protein sequence ID" value="AKK04580.1"/>
    <property type="molecule type" value="Genomic_DNA"/>
</dbReference>
<dbReference type="KEGG" id="cmv:CMUST_01150"/>
<feature type="region of interest" description="Disordered" evidence="1">
    <location>
        <begin position="230"/>
        <end position="357"/>
    </location>
</feature>
<keyword evidence="3" id="KW-1185">Reference proteome</keyword>
<dbReference type="RefSeq" id="WP_047260967.1">
    <property type="nucleotide sequence ID" value="NZ_CP011542.1"/>
</dbReference>
<dbReference type="OrthoDB" id="4398343at2"/>
<sequence length="357" mass="39512">MAWVKVGDTFNSAPEWMSAAALAISRQDIDLVVKLKGYTIALYTQSAIAWSDYIINYGTAVTVIGMHSANQVISDLCKIGILTPIDADDEDNPRWKLLEREDFINVIKSNERFMRTKRRRDRANASLVVRVLLRDGEECRYCGVEVKWGDNKSDDGQTFDHRDPEAPTTPDNYVQCCRGCNRLRAEFANPDDELPLLAQPEYPEYGPGVLKVLRKWTSVTARICRELGIPNPLTRNSVSETDTSVLTASEATETSIPTTHSPVLSGSQPETEPQLPEGASPRQVEAANEKPRHVRRGRASSTAKAQGSYPSSSPVLSGSQSETEPRRLDSASVRAGDGANGGLGRVQSRRRKGRRRR</sequence>
<reference evidence="2 3" key="1">
    <citation type="journal article" date="2015" name="Genome Announc.">
        <title>Complete Genome Sequence of the Type Strain Corynebacterium mustelae DSM 45274, Isolated from Various Tissues of a Male Ferret with Lethal Sepsis.</title>
        <authorList>
            <person name="Ruckert C."/>
            <person name="Eimer J."/>
            <person name="Winkler A."/>
            <person name="Tauch A."/>
        </authorList>
    </citation>
    <scope>NUCLEOTIDE SEQUENCE [LARGE SCALE GENOMIC DNA]</scope>
    <source>
        <strain evidence="2 3">DSM 45274</strain>
    </source>
</reference>
<evidence type="ECO:0008006" key="4">
    <source>
        <dbReference type="Google" id="ProtNLM"/>
    </source>
</evidence>
<accession>A0A0G3GVL4</accession>
<feature type="compositionally biased region" description="Polar residues" evidence="1">
    <location>
        <begin position="233"/>
        <end position="271"/>
    </location>
</feature>
<organism evidence="2 3">
    <name type="scientific">Corynebacterium mustelae</name>
    <dbReference type="NCBI Taxonomy" id="571915"/>
    <lineage>
        <taxon>Bacteria</taxon>
        <taxon>Bacillati</taxon>
        <taxon>Actinomycetota</taxon>
        <taxon>Actinomycetes</taxon>
        <taxon>Mycobacteriales</taxon>
        <taxon>Corynebacteriaceae</taxon>
        <taxon>Corynebacterium</taxon>
    </lineage>
</organism>
<dbReference type="CDD" id="cd00085">
    <property type="entry name" value="HNHc"/>
    <property type="match status" value="1"/>
</dbReference>
<gene>
    <name evidence="2" type="ORF">CMUST_01150</name>
</gene>
<reference evidence="3" key="2">
    <citation type="submission" date="2015-05" db="EMBL/GenBank/DDBJ databases">
        <title>Complete genome sequence of Corynebacterium mustelae DSM 45274, isolated from various tissues of a male ferret with lethal sepsis.</title>
        <authorList>
            <person name="Ruckert C."/>
            <person name="Albersmeier A."/>
            <person name="Winkler A."/>
            <person name="Tauch A."/>
        </authorList>
    </citation>
    <scope>NUCLEOTIDE SEQUENCE [LARGE SCALE GENOMIC DNA]</scope>
    <source>
        <strain evidence="3">DSM 45274</strain>
    </source>
</reference>
<proteinExistence type="predicted"/>
<evidence type="ECO:0000313" key="2">
    <source>
        <dbReference type="EMBL" id="AKK04580.1"/>
    </source>
</evidence>
<dbReference type="AlphaFoldDB" id="A0A0G3GVL4"/>
<feature type="compositionally biased region" description="Basic residues" evidence="1">
    <location>
        <begin position="347"/>
        <end position="357"/>
    </location>
</feature>